<evidence type="ECO:0000313" key="4">
    <source>
        <dbReference type="Proteomes" id="UP000313359"/>
    </source>
</evidence>
<dbReference type="PANTHER" id="PTHR43056">
    <property type="entry name" value="PEPTIDASE S9 PROLYL OLIGOPEPTIDASE"/>
    <property type="match status" value="1"/>
</dbReference>
<dbReference type="GO" id="GO:0006508">
    <property type="term" value="P:proteolysis"/>
    <property type="evidence" value="ECO:0007669"/>
    <property type="project" value="InterPro"/>
</dbReference>
<dbReference type="EMBL" id="ML122252">
    <property type="protein sequence ID" value="RPD65631.1"/>
    <property type="molecule type" value="Genomic_DNA"/>
</dbReference>
<dbReference type="InterPro" id="IPR011042">
    <property type="entry name" value="6-blade_b-propeller_TolB-like"/>
</dbReference>
<sequence>MRSPHVQLSELVLLALHVALVTGRPGGSGAWADEVQKQATFGTDAHFEPQRHPYGFWESPFSPEWMVNQPNSIDDVFVDPVDAQIYYSEIRSTEGGRNILRKVSTREAIFDGPWDARTAVHEYGGGYAVAHNGTVYFSNLKDNRVYQVLPGGTPTPVTPARSEWRFADFTVHPVYPRFLVAIREDHSMTDCILNTPVLIDTETGLVRSTSINVATQPPPGSPCSYPPGPEFFDTPRFSPDGEHFLLRAWYHPYMSWESSEIWLSDIEPIIDSSGELLTLQTSNLRPIIGEGEELAVGEPNWINADTFMFTNDIDGYINPWIYDLPTSKARPLLPSVIKEDFGQATWWFGMSHNAVLDEEHILSTSFRDGRSQFYVIKISDGTTRKLRVPLAYVSYVRRVADGKVVFLGRTDTTSQTVWDMTFTPRTPGAALDERSYELRPLVPLGLTEVPPEYISLPTAYTLKHPTTGDPIHAIYWPPTNPKYAGGLPGELPPVVVNVHGGPTHMVWQGLNWETQLFTSRGFGWLSVNYGGSMTYGVEYRKRLLGNWGIVDVRDSVEAVKQLGELGILDLSRAVIRGGSAGGFTTFAALATVPDFFAAGMSMFGVSDLRTLQAAMHKFESHYLLKYVGGTPETDPELWWERSPVSKAANIKSPLLILQGAEDTVVPVDQAVDMLETIKKHGGRAELHIFEGEGHGWRQAKTLQEALKREIDWYKNVLRGNASWLA</sequence>
<organism evidence="3 4">
    <name type="scientific">Lentinus tigrinus ALCF2SS1-6</name>
    <dbReference type="NCBI Taxonomy" id="1328759"/>
    <lineage>
        <taxon>Eukaryota</taxon>
        <taxon>Fungi</taxon>
        <taxon>Dikarya</taxon>
        <taxon>Basidiomycota</taxon>
        <taxon>Agaricomycotina</taxon>
        <taxon>Agaricomycetes</taxon>
        <taxon>Polyporales</taxon>
        <taxon>Polyporaceae</taxon>
        <taxon>Lentinus</taxon>
    </lineage>
</organism>
<evidence type="ECO:0000259" key="2">
    <source>
        <dbReference type="Pfam" id="PF00326"/>
    </source>
</evidence>
<dbReference type="InterPro" id="IPR050585">
    <property type="entry name" value="Xaa-Pro_dipeptidyl-ppase/CocE"/>
</dbReference>
<evidence type="ECO:0000256" key="1">
    <source>
        <dbReference type="SAM" id="SignalP"/>
    </source>
</evidence>
<dbReference type="GO" id="GO:0008236">
    <property type="term" value="F:serine-type peptidase activity"/>
    <property type="evidence" value="ECO:0007669"/>
    <property type="project" value="InterPro"/>
</dbReference>
<dbReference type="OrthoDB" id="43744at2759"/>
<dbReference type="InterPro" id="IPR029058">
    <property type="entry name" value="AB_hydrolase_fold"/>
</dbReference>
<accession>A0A5C2SQ63</accession>
<keyword evidence="3" id="KW-0378">Hydrolase</keyword>
<reference evidence="3" key="1">
    <citation type="journal article" date="2018" name="Genome Biol. Evol.">
        <title>Genomics and development of Lentinus tigrinus, a white-rot wood-decaying mushroom with dimorphic fruiting bodies.</title>
        <authorList>
            <person name="Wu B."/>
            <person name="Xu Z."/>
            <person name="Knudson A."/>
            <person name="Carlson A."/>
            <person name="Chen N."/>
            <person name="Kovaka S."/>
            <person name="LaButti K."/>
            <person name="Lipzen A."/>
            <person name="Pennachio C."/>
            <person name="Riley R."/>
            <person name="Schakwitz W."/>
            <person name="Umezawa K."/>
            <person name="Ohm R.A."/>
            <person name="Grigoriev I.V."/>
            <person name="Nagy L.G."/>
            <person name="Gibbons J."/>
            <person name="Hibbett D."/>
        </authorList>
    </citation>
    <scope>NUCLEOTIDE SEQUENCE [LARGE SCALE GENOMIC DNA]</scope>
    <source>
        <strain evidence="3">ALCF2SS1-6</strain>
    </source>
</reference>
<dbReference type="Pfam" id="PF00326">
    <property type="entry name" value="Peptidase_S9"/>
    <property type="match status" value="1"/>
</dbReference>
<evidence type="ECO:0000313" key="3">
    <source>
        <dbReference type="EMBL" id="RPD65631.1"/>
    </source>
</evidence>
<proteinExistence type="predicted"/>
<name>A0A5C2SQ63_9APHY</name>
<dbReference type="Gene3D" id="2.120.10.30">
    <property type="entry name" value="TolB, C-terminal domain"/>
    <property type="match status" value="1"/>
</dbReference>
<dbReference type="SUPFAM" id="SSF53474">
    <property type="entry name" value="alpha/beta-Hydrolases"/>
    <property type="match status" value="1"/>
</dbReference>
<keyword evidence="4" id="KW-1185">Reference proteome</keyword>
<dbReference type="SUPFAM" id="SSF82171">
    <property type="entry name" value="DPP6 N-terminal domain-like"/>
    <property type="match status" value="1"/>
</dbReference>
<dbReference type="STRING" id="1328759.A0A5C2SQ63"/>
<dbReference type="PANTHER" id="PTHR43056:SF5">
    <property type="entry name" value="PEPTIDASE S9 PROLYL OLIGOPEPTIDASE CATALYTIC DOMAIN-CONTAINING PROTEIN"/>
    <property type="match status" value="1"/>
</dbReference>
<keyword evidence="1" id="KW-0732">Signal</keyword>
<dbReference type="Proteomes" id="UP000313359">
    <property type="component" value="Unassembled WGS sequence"/>
</dbReference>
<protein>
    <submittedName>
        <fullName evidence="3">Alpha/beta-hydrolase</fullName>
    </submittedName>
</protein>
<dbReference type="Gene3D" id="3.40.50.1820">
    <property type="entry name" value="alpha/beta hydrolase"/>
    <property type="match status" value="1"/>
</dbReference>
<dbReference type="AlphaFoldDB" id="A0A5C2SQ63"/>
<feature type="signal peptide" evidence="1">
    <location>
        <begin position="1"/>
        <end position="23"/>
    </location>
</feature>
<feature type="domain" description="Peptidase S9 prolyl oligopeptidase catalytic" evidence="2">
    <location>
        <begin position="510"/>
        <end position="718"/>
    </location>
</feature>
<dbReference type="InterPro" id="IPR001375">
    <property type="entry name" value="Peptidase_S9_cat"/>
</dbReference>
<gene>
    <name evidence="3" type="ORF">L227DRAFT_607108</name>
</gene>
<feature type="chain" id="PRO_5022806737" evidence="1">
    <location>
        <begin position="24"/>
        <end position="725"/>
    </location>
</feature>